<evidence type="ECO:0000256" key="9">
    <source>
        <dbReference type="ARBA" id="ARBA00023136"/>
    </source>
</evidence>
<dbReference type="RefSeq" id="WP_082355648.1">
    <property type="nucleotide sequence ID" value="NZ_JBBMQU010000022.1"/>
</dbReference>
<evidence type="ECO:0000256" key="5">
    <source>
        <dbReference type="ARBA" id="ARBA00022692"/>
    </source>
</evidence>
<organism evidence="13 14">
    <name type="scientific">Pseudoalteromonas neustonica</name>
    <dbReference type="NCBI Taxonomy" id="1840331"/>
    <lineage>
        <taxon>Bacteria</taxon>
        <taxon>Pseudomonadati</taxon>
        <taxon>Pseudomonadota</taxon>
        <taxon>Gammaproteobacteria</taxon>
        <taxon>Alteromonadales</taxon>
        <taxon>Pseudoalteromonadaceae</taxon>
        <taxon>Pseudoalteromonas</taxon>
    </lineage>
</organism>
<comment type="subunit">
    <text evidence="2">Homotrimer.</text>
</comment>
<dbReference type="EMBL" id="JBBMQU010000022">
    <property type="protein sequence ID" value="MEM5551601.1"/>
    <property type="molecule type" value="Genomic_DNA"/>
</dbReference>
<dbReference type="PRINTS" id="PR00182">
    <property type="entry name" value="ECOLNEIPORIN"/>
</dbReference>
<dbReference type="Gene3D" id="2.40.160.10">
    <property type="entry name" value="Porin"/>
    <property type="match status" value="1"/>
</dbReference>
<evidence type="ECO:0000256" key="3">
    <source>
        <dbReference type="ARBA" id="ARBA00022448"/>
    </source>
</evidence>
<evidence type="ECO:0000313" key="13">
    <source>
        <dbReference type="EMBL" id="MEM5551601.1"/>
    </source>
</evidence>
<dbReference type="InterPro" id="IPR023614">
    <property type="entry name" value="Porin_dom_sf"/>
</dbReference>
<dbReference type="SUPFAM" id="SSF56935">
    <property type="entry name" value="Porins"/>
    <property type="match status" value="1"/>
</dbReference>
<keyword evidence="9" id="KW-0472">Membrane</keyword>
<name>A0ABU9U5E7_9GAMM</name>
<accession>A0ABU9U5E7</accession>
<evidence type="ECO:0000256" key="7">
    <source>
        <dbReference type="ARBA" id="ARBA00023065"/>
    </source>
</evidence>
<feature type="signal peptide" evidence="11">
    <location>
        <begin position="1"/>
        <end position="28"/>
    </location>
</feature>
<dbReference type="PANTHER" id="PTHR34501:SF9">
    <property type="entry name" value="MAJOR OUTER MEMBRANE PROTEIN P.IA"/>
    <property type="match status" value="1"/>
</dbReference>
<keyword evidence="10" id="KW-0998">Cell outer membrane</keyword>
<dbReference type="InterPro" id="IPR050298">
    <property type="entry name" value="Gram-neg_bact_OMP"/>
</dbReference>
<dbReference type="PROSITE" id="PS51257">
    <property type="entry name" value="PROKAR_LIPOPROTEIN"/>
    <property type="match status" value="1"/>
</dbReference>
<evidence type="ECO:0000256" key="4">
    <source>
        <dbReference type="ARBA" id="ARBA00022452"/>
    </source>
</evidence>
<proteinExistence type="predicted"/>
<evidence type="ECO:0000256" key="1">
    <source>
        <dbReference type="ARBA" id="ARBA00004571"/>
    </source>
</evidence>
<dbReference type="InterPro" id="IPR001702">
    <property type="entry name" value="Porin_Gram-ve"/>
</dbReference>
<keyword evidence="6 11" id="KW-0732">Signal</keyword>
<feature type="domain" description="Porin" evidence="12">
    <location>
        <begin position="17"/>
        <end position="303"/>
    </location>
</feature>
<evidence type="ECO:0000256" key="10">
    <source>
        <dbReference type="ARBA" id="ARBA00023237"/>
    </source>
</evidence>
<evidence type="ECO:0000256" key="6">
    <source>
        <dbReference type="ARBA" id="ARBA00022729"/>
    </source>
</evidence>
<evidence type="ECO:0000256" key="8">
    <source>
        <dbReference type="ARBA" id="ARBA00023114"/>
    </source>
</evidence>
<dbReference type="InterPro" id="IPR033900">
    <property type="entry name" value="Gram_neg_porin_domain"/>
</dbReference>
<evidence type="ECO:0000313" key="14">
    <source>
        <dbReference type="Proteomes" id="UP001388366"/>
    </source>
</evidence>
<keyword evidence="8" id="KW-0626">Porin</keyword>
<dbReference type="CDD" id="cd00342">
    <property type="entry name" value="gram_neg_porins"/>
    <property type="match status" value="1"/>
</dbReference>
<gene>
    <name evidence="13" type="ORF">WNY63_12760</name>
</gene>
<evidence type="ECO:0000256" key="11">
    <source>
        <dbReference type="SAM" id="SignalP"/>
    </source>
</evidence>
<keyword evidence="3" id="KW-0813">Transport</keyword>
<dbReference type="Pfam" id="PF13609">
    <property type="entry name" value="Porin_4"/>
    <property type="match status" value="1"/>
</dbReference>
<keyword evidence="14" id="KW-1185">Reference proteome</keyword>
<keyword evidence="5" id="KW-0812">Transmembrane</keyword>
<comment type="caution">
    <text evidence="13">The sequence shown here is derived from an EMBL/GenBank/DDBJ whole genome shotgun (WGS) entry which is preliminary data.</text>
</comment>
<keyword evidence="4" id="KW-1134">Transmembrane beta strand</keyword>
<evidence type="ECO:0000256" key="2">
    <source>
        <dbReference type="ARBA" id="ARBA00011233"/>
    </source>
</evidence>
<dbReference type="PANTHER" id="PTHR34501">
    <property type="entry name" value="PROTEIN YDDL-RELATED"/>
    <property type="match status" value="1"/>
</dbReference>
<feature type="chain" id="PRO_5047378371" evidence="11">
    <location>
        <begin position="29"/>
        <end position="320"/>
    </location>
</feature>
<reference evidence="13 14" key="1">
    <citation type="submission" date="2024-03" db="EMBL/GenBank/DDBJ databases">
        <title>Community enrichment and isolation of bacterial strains for fucoidan degradation.</title>
        <authorList>
            <person name="Sichert A."/>
        </authorList>
    </citation>
    <scope>NUCLEOTIDE SEQUENCE [LARGE SCALE GENOMIC DNA]</scope>
    <source>
        <strain evidence="13 14">AS81</strain>
    </source>
</reference>
<dbReference type="Proteomes" id="UP001388366">
    <property type="component" value="Unassembled WGS sequence"/>
</dbReference>
<evidence type="ECO:0000259" key="12">
    <source>
        <dbReference type="Pfam" id="PF13609"/>
    </source>
</evidence>
<comment type="subcellular location">
    <subcellularLocation>
        <location evidence="1">Cell outer membrane</location>
        <topology evidence="1">Multi-pass membrane protein</topology>
    </subcellularLocation>
</comment>
<protein>
    <submittedName>
        <fullName evidence="13">Porin</fullName>
    </submittedName>
</protein>
<keyword evidence="7" id="KW-0406">Ion transport</keyword>
<sequence>MIIIDKKSIPVFAATGLVLACCGQSVNAAQYSIYGKAEVQIANTDKGTMRYAKEGTHIDAPFSRIGVKGEHGLTDSLKVIFKYEVQVKGFEHDDTSDPFTARNTYLGLAGDFGEIVIGRNDTRFKYSEGKVDNFNETQADIAQLLPGQDRLGDTITYSSKSFAGAQLSLTYAPQDDSSNNEAGFAATLIYGDRGLKNKNYYVAISHVDSLNNINASRLVAAWQQSDLQLGAIYQRSESVDGTKSGNGYVLSASYKLDKWQPKVQFASDDSTIRHSTKGTQWTAGVDYLFDKQTTAYLLYTDLDLQQQTDNSLALGLKYKF</sequence>